<accession>A0A433QHR9</accession>
<dbReference type="EMBL" id="RBNJ01005276">
    <property type="protein sequence ID" value="RUS29345.1"/>
    <property type="molecule type" value="Genomic_DNA"/>
</dbReference>
<evidence type="ECO:0000256" key="1">
    <source>
        <dbReference type="SAM" id="MobiDB-lite"/>
    </source>
</evidence>
<gene>
    <name evidence="2" type="ORF">BC938DRAFT_480768</name>
</gene>
<reference evidence="2 3" key="1">
    <citation type="journal article" date="2018" name="New Phytol.">
        <title>Phylogenomics of Endogonaceae and evolution of mycorrhizas within Mucoromycota.</title>
        <authorList>
            <person name="Chang Y."/>
            <person name="Desiro A."/>
            <person name="Na H."/>
            <person name="Sandor L."/>
            <person name="Lipzen A."/>
            <person name="Clum A."/>
            <person name="Barry K."/>
            <person name="Grigoriev I.V."/>
            <person name="Martin F.M."/>
            <person name="Stajich J.E."/>
            <person name="Smith M.E."/>
            <person name="Bonito G."/>
            <person name="Spatafora J.W."/>
        </authorList>
    </citation>
    <scope>NUCLEOTIDE SEQUENCE [LARGE SCALE GENOMIC DNA]</scope>
    <source>
        <strain evidence="2 3">AD002</strain>
    </source>
</reference>
<keyword evidence="3" id="KW-1185">Reference proteome</keyword>
<evidence type="ECO:0000313" key="2">
    <source>
        <dbReference type="EMBL" id="RUS29345.1"/>
    </source>
</evidence>
<name>A0A433QHR9_9FUNG</name>
<feature type="region of interest" description="Disordered" evidence="1">
    <location>
        <begin position="108"/>
        <end position="129"/>
    </location>
</feature>
<dbReference type="Proteomes" id="UP000274822">
    <property type="component" value="Unassembled WGS sequence"/>
</dbReference>
<protein>
    <submittedName>
        <fullName evidence="2">Uncharacterized protein</fullName>
    </submittedName>
</protein>
<dbReference type="AlphaFoldDB" id="A0A433QHR9"/>
<comment type="caution">
    <text evidence="2">The sequence shown here is derived from an EMBL/GenBank/DDBJ whole genome shotgun (WGS) entry which is preliminary data.</text>
</comment>
<feature type="region of interest" description="Disordered" evidence="1">
    <location>
        <begin position="27"/>
        <end position="49"/>
    </location>
</feature>
<evidence type="ECO:0000313" key="3">
    <source>
        <dbReference type="Proteomes" id="UP000274822"/>
    </source>
</evidence>
<sequence length="276" mass="28932">MYRVRKEKEKEESGDVTMMEDVKIEIFRSTPPPPSTPSRLPSRASITPGGRSVTVQHVVMSTPAGRSIPTSRVTVSHIARPRMAGMGSKTSAAGVKITPAATIAASTSTNAADSTKTEPRTLRGKGGAERVRAGVRTWLDTNVETRVKLGADENATTMAAETTTTAAGTTATATAAGTGMGIRRAQRHLVSSATTIARTTVSPLSSSSLPAQVESVSCLFPHESQSYVLMTRHILFVHVTDTNTTVRRCITESVCGAGEEASGARADEGSGGCEGW</sequence>
<feature type="compositionally biased region" description="Basic and acidic residues" evidence="1">
    <location>
        <begin position="115"/>
        <end position="129"/>
    </location>
</feature>
<proteinExistence type="predicted"/>
<organism evidence="2 3">
    <name type="scientific">Jimgerdemannia flammicorona</name>
    <dbReference type="NCBI Taxonomy" id="994334"/>
    <lineage>
        <taxon>Eukaryota</taxon>
        <taxon>Fungi</taxon>
        <taxon>Fungi incertae sedis</taxon>
        <taxon>Mucoromycota</taxon>
        <taxon>Mucoromycotina</taxon>
        <taxon>Endogonomycetes</taxon>
        <taxon>Endogonales</taxon>
        <taxon>Endogonaceae</taxon>
        <taxon>Jimgerdemannia</taxon>
    </lineage>
</organism>